<reference evidence="1" key="2">
    <citation type="submission" date="2014-07" db="EMBL/GenBank/DDBJ databases">
        <authorList>
            <person name="Hull J."/>
        </authorList>
    </citation>
    <scope>NUCLEOTIDE SEQUENCE</scope>
</reference>
<name>A0A0A9WSH9_LYGHE</name>
<sequence length="121" mass="13372">MIHRVFVTLYGLRVEMNRPPPYVEGQFTHPRPTCLAVTTASSGTSKVGCAGWPALVVIGGELPFGGPKIYDHAQWSSRKSQSQMHFSSKMRNLEAACFGGKEKKIHLFLSSKTRSLQTSHP</sequence>
<keyword evidence="1" id="KW-0223">Dioxygenase</keyword>
<dbReference type="EMBL" id="GBHO01034176">
    <property type="protein sequence ID" value="JAG09428.1"/>
    <property type="molecule type" value="Transcribed_RNA"/>
</dbReference>
<accession>A0A0A9WSH9</accession>
<gene>
    <name evidence="1" type="primary">HPPD</name>
    <name evidence="1" type="ORF">CM83_43505</name>
</gene>
<protein>
    <submittedName>
        <fullName evidence="1">4-hydroxyphenylpyruvate dioxygenase</fullName>
    </submittedName>
</protein>
<keyword evidence="1" id="KW-0670">Pyruvate</keyword>
<dbReference type="AlphaFoldDB" id="A0A0A9WSH9"/>
<keyword evidence="1" id="KW-0560">Oxidoreductase</keyword>
<proteinExistence type="predicted"/>
<organism evidence="1">
    <name type="scientific">Lygus hesperus</name>
    <name type="common">Western plant bug</name>
    <dbReference type="NCBI Taxonomy" id="30085"/>
    <lineage>
        <taxon>Eukaryota</taxon>
        <taxon>Metazoa</taxon>
        <taxon>Ecdysozoa</taxon>
        <taxon>Arthropoda</taxon>
        <taxon>Hexapoda</taxon>
        <taxon>Insecta</taxon>
        <taxon>Pterygota</taxon>
        <taxon>Neoptera</taxon>
        <taxon>Paraneoptera</taxon>
        <taxon>Hemiptera</taxon>
        <taxon>Heteroptera</taxon>
        <taxon>Panheteroptera</taxon>
        <taxon>Cimicomorpha</taxon>
        <taxon>Miridae</taxon>
        <taxon>Mirini</taxon>
        <taxon>Lygus</taxon>
    </lineage>
</organism>
<reference evidence="1" key="1">
    <citation type="journal article" date="2014" name="PLoS ONE">
        <title>Transcriptome-Based Identification of ABC Transporters in the Western Tarnished Plant Bug Lygus hesperus.</title>
        <authorList>
            <person name="Hull J.J."/>
            <person name="Chaney K."/>
            <person name="Geib S.M."/>
            <person name="Fabrick J.A."/>
            <person name="Brent C.S."/>
            <person name="Walsh D."/>
            <person name="Lavine L.C."/>
        </authorList>
    </citation>
    <scope>NUCLEOTIDE SEQUENCE</scope>
</reference>
<dbReference type="GO" id="GO:0051213">
    <property type="term" value="F:dioxygenase activity"/>
    <property type="evidence" value="ECO:0007669"/>
    <property type="project" value="UniProtKB-KW"/>
</dbReference>
<evidence type="ECO:0000313" key="1">
    <source>
        <dbReference type="EMBL" id="JAG09428.1"/>
    </source>
</evidence>